<dbReference type="Gene3D" id="2.130.10.10">
    <property type="entry name" value="YVTN repeat-like/Quinoprotein amine dehydrogenase"/>
    <property type="match status" value="4"/>
</dbReference>
<organism evidence="6 7">
    <name type="scientific">Nocardia africana</name>
    <dbReference type="NCBI Taxonomy" id="134964"/>
    <lineage>
        <taxon>Bacteria</taxon>
        <taxon>Bacillati</taxon>
        <taxon>Actinomycetota</taxon>
        <taxon>Actinomycetes</taxon>
        <taxon>Mycobacteriales</taxon>
        <taxon>Nocardiaceae</taxon>
        <taxon>Nocardia</taxon>
    </lineage>
</organism>
<dbReference type="CDD" id="cd00200">
    <property type="entry name" value="WD40"/>
    <property type="match status" value="1"/>
</dbReference>
<dbReference type="SUPFAM" id="SSF52540">
    <property type="entry name" value="P-loop containing nucleoside triphosphate hydrolases"/>
    <property type="match status" value="1"/>
</dbReference>
<dbReference type="SUPFAM" id="SSF50998">
    <property type="entry name" value="Quinoprotein alcohol dehydrogenase-like"/>
    <property type="match status" value="1"/>
</dbReference>
<dbReference type="PROSITE" id="PS00678">
    <property type="entry name" value="WD_REPEATS_1"/>
    <property type="match status" value="1"/>
</dbReference>
<keyword evidence="4" id="KW-1133">Transmembrane helix</keyword>
<feature type="transmembrane region" description="Helical" evidence="4">
    <location>
        <begin position="523"/>
        <end position="543"/>
    </location>
</feature>
<keyword evidence="4" id="KW-0472">Membrane</keyword>
<dbReference type="InterPro" id="IPR015943">
    <property type="entry name" value="WD40/YVTN_repeat-like_dom_sf"/>
</dbReference>
<feature type="repeat" description="WD" evidence="3">
    <location>
        <begin position="879"/>
        <end position="903"/>
    </location>
</feature>
<feature type="repeat" description="WD" evidence="3">
    <location>
        <begin position="831"/>
        <end position="872"/>
    </location>
</feature>
<feature type="repeat" description="WD" evidence="3">
    <location>
        <begin position="1141"/>
        <end position="1174"/>
    </location>
</feature>
<dbReference type="PROSITE" id="PS50294">
    <property type="entry name" value="WD_REPEATS_REGION"/>
    <property type="match status" value="2"/>
</dbReference>
<dbReference type="SMART" id="SM00320">
    <property type="entry name" value="WD40"/>
    <property type="match status" value="12"/>
</dbReference>
<dbReference type="Pfam" id="PF20703">
    <property type="entry name" value="nSTAND1"/>
    <property type="match status" value="1"/>
</dbReference>
<dbReference type="InterPro" id="IPR027417">
    <property type="entry name" value="P-loop_NTPase"/>
</dbReference>
<reference evidence="6 7" key="1">
    <citation type="submission" date="2018-06" db="EMBL/GenBank/DDBJ databases">
        <authorList>
            <consortium name="Pathogen Informatics"/>
            <person name="Doyle S."/>
        </authorList>
    </citation>
    <scope>NUCLEOTIDE SEQUENCE [LARGE SCALE GENOMIC DNA]</scope>
    <source>
        <strain evidence="6 7">NCTC13184</strain>
    </source>
</reference>
<evidence type="ECO:0000313" key="7">
    <source>
        <dbReference type="Proteomes" id="UP000255082"/>
    </source>
</evidence>
<accession>A0A378WUC0</accession>
<evidence type="ECO:0000256" key="3">
    <source>
        <dbReference type="PROSITE-ProRule" id="PRU00221"/>
    </source>
</evidence>
<dbReference type="PANTHER" id="PTHR19879:SF9">
    <property type="entry name" value="TRANSCRIPTION INITIATION FACTOR TFIID SUBUNIT 5"/>
    <property type="match status" value="1"/>
</dbReference>
<keyword evidence="4" id="KW-0812">Transmembrane</keyword>
<dbReference type="AlphaFoldDB" id="A0A378WUC0"/>
<evidence type="ECO:0000256" key="4">
    <source>
        <dbReference type="SAM" id="Phobius"/>
    </source>
</evidence>
<dbReference type="RefSeq" id="WP_062965324.1">
    <property type="nucleotide sequence ID" value="NZ_JAJFOE010000001.1"/>
</dbReference>
<feature type="repeat" description="WD" evidence="3">
    <location>
        <begin position="1186"/>
        <end position="1227"/>
    </location>
</feature>
<feature type="domain" description="Novel STAND NTPase 1" evidence="5">
    <location>
        <begin position="106"/>
        <end position="466"/>
    </location>
</feature>
<dbReference type="InterPro" id="IPR036322">
    <property type="entry name" value="WD40_repeat_dom_sf"/>
</dbReference>
<dbReference type="PANTHER" id="PTHR19879">
    <property type="entry name" value="TRANSCRIPTION INITIATION FACTOR TFIID"/>
    <property type="match status" value="1"/>
</dbReference>
<dbReference type="InterPro" id="IPR049052">
    <property type="entry name" value="nSTAND1"/>
</dbReference>
<dbReference type="OrthoDB" id="134501at2"/>
<evidence type="ECO:0000256" key="1">
    <source>
        <dbReference type="ARBA" id="ARBA00022574"/>
    </source>
</evidence>
<feature type="repeat" description="WD" evidence="3">
    <location>
        <begin position="1096"/>
        <end position="1137"/>
    </location>
</feature>
<dbReference type="SUPFAM" id="SSF50978">
    <property type="entry name" value="WD40 repeat-like"/>
    <property type="match status" value="1"/>
</dbReference>
<protein>
    <submittedName>
        <fullName evidence="6">Uncharacterized protein containing caspase domain</fullName>
    </submittedName>
</protein>
<dbReference type="Proteomes" id="UP000255082">
    <property type="component" value="Unassembled WGS sequence"/>
</dbReference>
<dbReference type="InterPro" id="IPR011047">
    <property type="entry name" value="Quinoprotein_ADH-like_sf"/>
</dbReference>
<gene>
    <name evidence="6" type="ORF">NCTC13184_03452</name>
</gene>
<dbReference type="InterPro" id="IPR001680">
    <property type="entry name" value="WD40_rpt"/>
</dbReference>
<evidence type="ECO:0000313" key="6">
    <source>
        <dbReference type="EMBL" id="SUA44930.1"/>
    </source>
</evidence>
<dbReference type="Pfam" id="PF00400">
    <property type="entry name" value="WD40"/>
    <property type="match status" value="3"/>
</dbReference>
<name>A0A378WUC0_9NOCA</name>
<dbReference type="PROSITE" id="PS50082">
    <property type="entry name" value="WD_REPEATS_2"/>
    <property type="match status" value="5"/>
</dbReference>
<evidence type="ECO:0000256" key="2">
    <source>
        <dbReference type="ARBA" id="ARBA00022737"/>
    </source>
</evidence>
<dbReference type="EMBL" id="UGRU01000001">
    <property type="protein sequence ID" value="SUA44930.1"/>
    <property type="molecule type" value="Genomic_DNA"/>
</dbReference>
<dbReference type="InterPro" id="IPR019775">
    <property type="entry name" value="WD40_repeat_CS"/>
</dbReference>
<keyword evidence="2" id="KW-0677">Repeat</keyword>
<proteinExistence type="predicted"/>
<evidence type="ECO:0000259" key="5">
    <source>
        <dbReference type="Pfam" id="PF20703"/>
    </source>
</evidence>
<sequence>MTERRDNGPDPSTLLTRAEFAAALTRLRVDAGLTVRQVVEESGCLHGTVSGWFAGHHVPTEPNEKMFRDVLSACGLPDPVAQEAWLAAVRRLRPTTGRRRSQGPVPYRGLQPFHDTDADWFFGRDELTAELHRRVHGLESHSGTPRTLVVIGASGCGKSSVLRAGLMPSLRRAARAVALITPGVHPLRVLHDVAEPVDVVVIDQFEETWSLCSNEDERADFLAAIGAERADGPVYVLGLRADFYAQAAREAVLQHVLAAQSILVGPLSRQALRDVIVEPARKANWTVEDELVQLLLVELAPRGSPAAHDAGALPLLSHALLETWRRSSRRRMTVADYTASGGIASAIDKSAEAVYGGLTEAQQRLARRIFLRLIAIDGENRTRRRVQRGELRYDDDSDDDVATLIDRFAAQRLLTIDADTIEISHEALIAAWARLGDWVDGNQAGLLIHRQLTQAEQLWRDSEQDPSALLGPARLAVIQDWLDSGTDGELNHRERHYITASQQHHRELRARERRRTRLLQRMVAGLAVALIATVVLATVTLLAESSARRARDEAMSRQVALQAQQLRAVDPALSAQLALAAYRVKPTLEARSALLDASATHTPVRVLGTDGGTLVAADDTGTLLAVGRKDATVTVYRLRARTPPTELAAIAPPHPAAVLESLALRRDGGVLAVAFDGRIQLWNVADPRSPVLLAGIGDPAAGYKSITFGADGRTLTAATTNTAVSRWDIVDPAHPLPLAELELPAGAPVIAASPDGHLLAAAGVAGALRLWDLTGPAPRLIVDQPGSGVTGQALAVRFAPDSATLAVAGRTNDVRRWDLHDPAHPGALPALRGFTSYVNDIDFSPDGSRLAAGSSDNTTRIWRLDSDDPPIELPNPVIVVSARFALGGQALVTGGFDGTMRIWPLPGPALSGARSVVFQTPIDRSGTKLLVGTGSSDGHAHFWDLTDASNPHEYPALDAGPDDKPCGAVGLSPDATLAAVGTPSGHVMLWDVHDPNHPVRRSFFPAMSGIVAAIAYTPDNTLMVVLGQDSSIVTLWDIADPDVPRQVAALDAGPGLPGPAAIDPTGTLLVIPTSDHMVRLWDIRRHTEPVELPHPLTGFTNDVGSAAISPNGTLLAAGSMDHTARLFDISNPRQPQPLSMLTGPADAIVTVAFSPDGTRLVGGAGDNGVWVWDVADPHRPGRLAVLNAYRGRINDAAFVLGGRILAAAGPDKVVKLWATDPDQVAAQLCAGGSSVLTPQEWRRYLPGVPPRPLCGDAPE</sequence>
<keyword evidence="1 3" id="KW-0853">WD repeat</keyword>